<sequence length="209" mass="24849">MPEYSHIQTYLKCNRHNFKELINHFAKVLSSLYLDSRYFTSELEWEVSDNGFMYVGGGAESQIFVHNDFELHIRPYVMGLTPEVIKELEESWLEVSLLFWTEEIELDWKTGQLKDEFRTLLWAMLTRFSEEFKESGVYFTNEVTDGTPWEALVCYTKEDLWTFDAAIIPDHLIDMYNDGPEEMFVHKNKRTMLVARKSVWCEKPWLSND</sequence>
<evidence type="ECO:0000313" key="1">
    <source>
        <dbReference type="EMBL" id="OKP86008.1"/>
    </source>
</evidence>
<organism evidence="1 2">
    <name type="scientific">Paenibacillus helianthi</name>
    <dbReference type="NCBI Taxonomy" id="1349432"/>
    <lineage>
        <taxon>Bacteria</taxon>
        <taxon>Bacillati</taxon>
        <taxon>Bacillota</taxon>
        <taxon>Bacilli</taxon>
        <taxon>Bacillales</taxon>
        <taxon>Paenibacillaceae</taxon>
        <taxon>Paenibacillus</taxon>
    </lineage>
</organism>
<proteinExistence type="predicted"/>
<protein>
    <submittedName>
        <fullName evidence="1">Uncharacterized protein</fullName>
    </submittedName>
</protein>
<reference evidence="1 2" key="1">
    <citation type="submission" date="2016-03" db="EMBL/GenBank/DDBJ databases">
        <authorList>
            <person name="Sant'Anna F.H."/>
            <person name="Ambrosini A."/>
            <person name="Souza R."/>
            <person name="Bach E."/>
            <person name="Fernandes G."/>
            <person name="Balsanelli E."/>
            <person name="Baura V.A."/>
            <person name="Souza E.M."/>
            <person name="Passaglia L."/>
        </authorList>
    </citation>
    <scope>NUCLEOTIDE SEQUENCE [LARGE SCALE GENOMIC DNA]</scope>
    <source>
        <strain evidence="1 2">P26E</strain>
    </source>
</reference>
<dbReference type="EMBL" id="LVWI01000041">
    <property type="protein sequence ID" value="OKP86008.1"/>
    <property type="molecule type" value="Genomic_DNA"/>
</dbReference>
<keyword evidence="2" id="KW-1185">Reference proteome</keyword>
<accession>A0ABX3EN87</accession>
<name>A0ABX3EN87_9BACL</name>
<gene>
    <name evidence="1" type="ORF">A3844_14735</name>
</gene>
<evidence type="ECO:0000313" key="2">
    <source>
        <dbReference type="Proteomes" id="UP000186058"/>
    </source>
</evidence>
<dbReference type="Proteomes" id="UP000186058">
    <property type="component" value="Unassembled WGS sequence"/>
</dbReference>
<dbReference type="RefSeq" id="WP_074107796.1">
    <property type="nucleotide sequence ID" value="NZ_LVWI01000041.1"/>
</dbReference>
<comment type="caution">
    <text evidence="1">The sequence shown here is derived from an EMBL/GenBank/DDBJ whole genome shotgun (WGS) entry which is preliminary data.</text>
</comment>